<evidence type="ECO:0000259" key="5">
    <source>
        <dbReference type="PROSITE" id="PS50977"/>
    </source>
</evidence>
<dbReference type="InterPro" id="IPR036271">
    <property type="entry name" value="Tet_transcr_reg_TetR-rel_C_sf"/>
</dbReference>
<feature type="domain" description="HTH tetR-type" evidence="5">
    <location>
        <begin position="12"/>
        <end position="72"/>
    </location>
</feature>
<evidence type="ECO:0000256" key="1">
    <source>
        <dbReference type="ARBA" id="ARBA00023015"/>
    </source>
</evidence>
<dbReference type="RefSeq" id="WP_007620374.1">
    <property type="nucleotide sequence ID" value="NZ_BANX01000014.1"/>
</dbReference>
<dbReference type="Pfam" id="PF00440">
    <property type="entry name" value="TetR_N"/>
    <property type="match status" value="1"/>
</dbReference>
<dbReference type="SUPFAM" id="SSF48498">
    <property type="entry name" value="Tetracyclin repressor-like, C-terminal domain"/>
    <property type="match status" value="1"/>
</dbReference>
<dbReference type="PANTHER" id="PTHR30055">
    <property type="entry name" value="HTH-TYPE TRANSCRIPTIONAL REGULATOR RUTR"/>
    <property type="match status" value="1"/>
</dbReference>
<dbReference type="InterPro" id="IPR001647">
    <property type="entry name" value="HTH_TetR"/>
</dbReference>
<gene>
    <name evidence="6" type="ORF">GS4_14_01540</name>
</gene>
<feature type="DNA-binding region" description="H-T-H motif" evidence="4">
    <location>
        <begin position="35"/>
        <end position="54"/>
    </location>
</feature>
<evidence type="ECO:0000313" key="6">
    <source>
        <dbReference type="EMBL" id="GAC68321.1"/>
    </source>
</evidence>
<evidence type="ECO:0000313" key="7">
    <source>
        <dbReference type="Proteomes" id="UP000011666"/>
    </source>
</evidence>
<dbReference type="Gene3D" id="1.10.10.60">
    <property type="entry name" value="Homeodomain-like"/>
    <property type="match status" value="1"/>
</dbReference>
<reference evidence="6 7" key="1">
    <citation type="submission" date="2013-01" db="EMBL/GenBank/DDBJ databases">
        <title>Whole genome shotgun sequence of Gordonia soli NBRC 108243.</title>
        <authorList>
            <person name="Isaki-Nakamura S."/>
            <person name="Hosoyama A."/>
            <person name="Tsuchikane K."/>
            <person name="Ando Y."/>
            <person name="Baba S."/>
            <person name="Ohji S."/>
            <person name="Hamada M."/>
            <person name="Tamura T."/>
            <person name="Yamazoe A."/>
            <person name="Yamazaki S."/>
            <person name="Fujita N."/>
        </authorList>
    </citation>
    <scope>NUCLEOTIDE SEQUENCE [LARGE SCALE GENOMIC DNA]</scope>
    <source>
        <strain evidence="6 7">NBRC 108243</strain>
    </source>
</reference>
<keyword evidence="2 4" id="KW-0238">DNA-binding</keyword>
<dbReference type="PANTHER" id="PTHR30055:SF234">
    <property type="entry name" value="HTH-TYPE TRANSCRIPTIONAL REGULATOR BETI"/>
    <property type="match status" value="1"/>
</dbReference>
<dbReference type="SUPFAM" id="SSF46689">
    <property type="entry name" value="Homeodomain-like"/>
    <property type="match status" value="1"/>
</dbReference>
<accession>M0QJ60</accession>
<keyword evidence="3" id="KW-0804">Transcription</keyword>
<dbReference type="eggNOG" id="COG1309">
    <property type="taxonomic scope" value="Bacteria"/>
</dbReference>
<evidence type="ECO:0000256" key="2">
    <source>
        <dbReference type="ARBA" id="ARBA00023125"/>
    </source>
</evidence>
<keyword evidence="7" id="KW-1185">Reference proteome</keyword>
<name>M0QJ60_9ACTN</name>
<dbReference type="GO" id="GO:0003700">
    <property type="term" value="F:DNA-binding transcription factor activity"/>
    <property type="evidence" value="ECO:0007669"/>
    <property type="project" value="TreeGrafter"/>
</dbReference>
<dbReference type="InterPro" id="IPR050109">
    <property type="entry name" value="HTH-type_TetR-like_transc_reg"/>
</dbReference>
<sequence length="196" mass="21124">MPTSTDAPTFSTRRRAALFDALVDLLLADGFAQLSVADIAARLRCSKTTLYRLADSKEQLVALTVTHFFRTATLAVEERVAAAGSARDRVISYLLAVGDALSPASEQFMSDLHAFTPTRELYELNTAAAARRVQELIADGVESGEFRDVHAAFAGDLAAAAMSRIQRREVAATTGLEDAEAYRQLATILTTGIARD</sequence>
<comment type="caution">
    <text evidence="6">The sequence shown here is derived from an EMBL/GenBank/DDBJ whole genome shotgun (WGS) entry which is preliminary data.</text>
</comment>
<dbReference type="OrthoDB" id="5181477at2"/>
<dbReference type="STRING" id="1223545.GS4_14_01540"/>
<dbReference type="AlphaFoldDB" id="M0QJ60"/>
<dbReference type="InterPro" id="IPR009057">
    <property type="entry name" value="Homeodomain-like_sf"/>
</dbReference>
<dbReference type="GO" id="GO:0000976">
    <property type="term" value="F:transcription cis-regulatory region binding"/>
    <property type="evidence" value="ECO:0007669"/>
    <property type="project" value="TreeGrafter"/>
</dbReference>
<dbReference type="PROSITE" id="PS50977">
    <property type="entry name" value="HTH_TETR_2"/>
    <property type="match status" value="1"/>
</dbReference>
<evidence type="ECO:0000256" key="4">
    <source>
        <dbReference type="PROSITE-ProRule" id="PRU00335"/>
    </source>
</evidence>
<organism evidence="6 7">
    <name type="scientific">Gordonia soli NBRC 108243</name>
    <dbReference type="NCBI Taxonomy" id="1223545"/>
    <lineage>
        <taxon>Bacteria</taxon>
        <taxon>Bacillati</taxon>
        <taxon>Actinomycetota</taxon>
        <taxon>Actinomycetes</taxon>
        <taxon>Mycobacteriales</taxon>
        <taxon>Gordoniaceae</taxon>
        <taxon>Gordonia</taxon>
    </lineage>
</organism>
<dbReference type="EMBL" id="BANX01000014">
    <property type="protein sequence ID" value="GAC68321.1"/>
    <property type="molecule type" value="Genomic_DNA"/>
</dbReference>
<proteinExistence type="predicted"/>
<dbReference type="Proteomes" id="UP000011666">
    <property type="component" value="Unassembled WGS sequence"/>
</dbReference>
<keyword evidence="1" id="KW-0805">Transcription regulation</keyword>
<protein>
    <submittedName>
        <fullName evidence="6">Putative TetR family transcriptional regulator</fullName>
    </submittedName>
</protein>
<dbReference type="Gene3D" id="1.10.357.10">
    <property type="entry name" value="Tetracycline Repressor, domain 2"/>
    <property type="match status" value="1"/>
</dbReference>
<evidence type="ECO:0000256" key="3">
    <source>
        <dbReference type="ARBA" id="ARBA00023163"/>
    </source>
</evidence>